<evidence type="ECO:0000256" key="1">
    <source>
        <dbReference type="SAM" id="SignalP"/>
    </source>
</evidence>
<reference evidence="2 3" key="1">
    <citation type="submission" date="2015-04" db="EMBL/GenBank/DDBJ databases">
        <title>Genome sequence of aromatic hydrocarbons-degrading Sphingobium chungbukense DJ77.</title>
        <authorList>
            <person name="Kim Y.-C."/>
            <person name="Chae J.-C."/>
        </authorList>
    </citation>
    <scope>NUCLEOTIDE SEQUENCE [LARGE SCALE GENOMIC DNA]</scope>
    <source>
        <strain evidence="2 3">DJ77</strain>
    </source>
</reference>
<dbReference type="PATRIC" id="fig|56193.3.peg.3830"/>
<protein>
    <recommendedName>
        <fullName evidence="4">Lipoprotein</fullName>
    </recommendedName>
</protein>
<feature type="signal peptide" evidence="1">
    <location>
        <begin position="1"/>
        <end position="25"/>
    </location>
</feature>
<gene>
    <name evidence="2" type="ORF">YP76_18275</name>
</gene>
<evidence type="ECO:0000313" key="2">
    <source>
        <dbReference type="EMBL" id="KKW90543.1"/>
    </source>
</evidence>
<comment type="caution">
    <text evidence="2">The sequence shown here is derived from an EMBL/GenBank/DDBJ whole genome shotgun (WGS) entry which is preliminary data.</text>
</comment>
<dbReference type="PROSITE" id="PS51257">
    <property type="entry name" value="PROKAR_LIPOPROTEIN"/>
    <property type="match status" value="1"/>
</dbReference>
<evidence type="ECO:0008006" key="4">
    <source>
        <dbReference type="Google" id="ProtNLM"/>
    </source>
</evidence>
<dbReference type="AlphaFoldDB" id="A0A0M3AKQ9"/>
<name>A0A0M3AKQ9_9SPHN</name>
<organism evidence="2 3">
    <name type="scientific">Sphingobium chungbukense</name>
    <dbReference type="NCBI Taxonomy" id="56193"/>
    <lineage>
        <taxon>Bacteria</taxon>
        <taxon>Pseudomonadati</taxon>
        <taxon>Pseudomonadota</taxon>
        <taxon>Alphaproteobacteria</taxon>
        <taxon>Sphingomonadales</taxon>
        <taxon>Sphingomonadaceae</taxon>
        <taxon>Sphingobium</taxon>
    </lineage>
</organism>
<accession>A0A0M3AKQ9</accession>
<feature type="chain" id="PRO_5005650352" description="Lipoprotein" evidence="1">
    <location>
        <begin position="26"/>
        <end position="275"/>
    </location>
</feature>
<proteinExistence type="predicted"/>
<dbReference type="EMBL" id="LBIC01000009">
    <property type="protein sequence ID" value="KKW90543.1"/>
    <property type="molecule type" value="Genomic_DNA"/>
</dbReference>
<sequence>MKQFLLCATFALPLVLGGCATTSFAPPRVHEDKAIAANGRCPAGKPSDEAAAIEPDVTGALQLVDNFRISYDCAFQQLANGRQVFQVPAALALAGGATAAALGAGPDAAIATGAGASLFNHGNSYYAPQDKARIVAAALDAIMCIKREASGISTQVQNGTAPFASIVGGGTITLEPERQYFQLVSSSLQSVQAIVGERLMSVGSYSPSAIADEIRALGNKLDKAEDPAASNAVQASLRSVGLTSSTGLDAAVVSQIELQQLAPRLDLCTVRAKSG</sequence>
<evidence type="ECO:0000313" key="3">
    <source>
        <dbReference type="Proteomes" id="UP000033874"/>
    </source>
</evidence>
<dbReference type="Proteomes" id="UP000033874">
    <property type="component" value="Unassembled WGS sequence"/>
</dbReference>
<keyword evidence="3" id="KW-1185">Reference proteome</keyword>
<keyword evidence="1" id="KW-0732">Signal</keyword>
<dbReference type="RefSeq" id="WP_046765045.1">
    <property type="nucleotide sequence ID" value="NZ_LBIC01000009.1"/>
</dbReference>